<comment type="caution">
    <text evidence="14">The sequence shown here is derived from an EMBL/GenBank/DDBJ whole genome shotgun (WGS) entry which is preliminary data.</text>
</comment>
<dbReference type="EMBL" id="JBEVYD010000002">
    <property type="protein sequence ID" value="KAL3234993.1"/>
    <property type="molecule type" value="Genomic_DNA"/>
</dbReference>
<evidence type="ECO:0000256" key="12">
    <source>
        <dbReference type="SAM" id="MobiDB-lite"/>
    </source>
</evidence>
<evidence type="ECO:0000313" key="15">
    <source>
        <dbReference type="Proteomes" id="UP001623330"/>
    </source>
</evidence>
<dbReference type="GO" id="GO:0016301">
    <property type="term" value="F:kinase activity"/>
    <property type="evidence" value="ECO:0007669"/>
    <property type="project" value="UniProtKB-KW"/>
</dbReference>
<proteinExistence type="predicted"/>
<evidence type="ECO:0000259" key="13">
    <source>
        <dbReference type="PROSITE" id="PS50011"/>
    </source>
</evidence>
<name>A0ABR4P095_9SACH</name>
<keyword evidence="8" id="KW-0653">Protein transport</keyword>
<feature type="binding site" evidence="11">
    <location>
        <position position="42"/>
    </location>
    <ligand>
        <name>ATP</name>
        <dbReference type="ChEBI" id="CHEBI:30616"/>
    </ligand>
</feature>
<feature type="domain" description="Protein kinase" evidence="13">
    <location>
        <begin position="12"/>
        <end position="313"/>
    </location>
</feature>
<sequence length="963" mass="109167">MSDTFYVRGGKYLVEKEIGKGSFATVYRGHATSDTKVHIAVKAVARSKLKNKKLLENLEVEIAILKKIKHPHIVGLIDCERTSTDFYLVMEYCALGDLTFLIKKRKELEKMHPLLQTVFKKYPPPSEKHNGLHRAFVICYLQQLASALKFLRSKNLVHRDLKPQNLLLATPMVDYHDPETFHKMGYVGVYDIPILKIADFGFARFLPSTSMAETLCGSPLYMAPEILNYQKYNAKADLWSVGTVLYEMCCGIPPFTASNHLELFKKIKRAHDEIYYPDTVEVEEGLKALISSLLTFDPTNRITFEDFFENKLVNEDLSKYELVDEIPELESKSKDLVQSNLFVSEFLSNKKSKSSSKNKSDSTLASKNLTKKNNNELNDETQINNGVKYNVNIAPEVYQNEMVDPGKLKRDLEKDDVTSITNRSNVSPKSKLLKEYNRNISDGPKPGDMIHSGRGPGNSDSMIDKEYVVVDKKNVEVNSLADDVAQAKVQKNDLLFREASSPNYSHPQIQIQQPLPEGVNVQRALSSASGGSNSRRASLVERRLSISSLNPSNALTRALGLASTRLFGGGSQPAKNIAPTSHSPNYNQPLLNSQIFYDLTENLILRTDTIPSDISASTMEDNMDLNSVVRVLEALAAKAFVVYSYAEVKYSQIIPLPLSVIRDSPALQFEKRLSSDSNTVIDEDSDEDNDNARIVSNPLMSEPISHKLRPRNDSFRSSYSGKKPTQNRDKYSFSTQGSKSRRTSSYSSNLSPYEITILCKEAVILYMKSLEILAKSMKITSKWWYDTQEKVCSLRLNVLVQWIREKFNECLDKADYLRMKLEDSKFNKNNGTPNEKSEEVKKKGNLVYKQEQHTDADGTDEKACLEKLLYDRALEISRYSANLELQGQNLSVCELGYATALWMLNIALENNKELKQEQILESDSSLFDSREYLDPQDKLIIEKYINSISTRLKMLRQKMLRTD</sequence>
<evidence type="ECO:0000256" key="8">
    <source>
        <dbReference type="ARBA" id="ARBA00022927"/>
    </source>
</evidence>
<evidence type="ECO:0000313" key="14">
    <source>
        <dbReference type="EMBL" id="KAL3234993.1"/>
    </source>
</evidence>
<accession>A0ABR4P095</accession>
<keyword evidence="4" id="KW-0808">Transferase</keyword>
<evidence type="ECO:0000256" key="7">
    <source>
        <dbReference type="ARBA" id="ARBA00022840"/>
    </source>
</evidence>
<dbReference type="PROSITE" id="PS50011">
    <property type="entry name" value="PROTEIN_KINASE_DOM"/>
    <property type="match status" value="1"/>
</dbReference>
<keyword evidence="6 14" id="KW-0418">Kinase</keyword>
<dbReference type="Gene3D" id="3.30.200.20">
    <property type="entry name" value="Phosphorylase Kinase, domain 1"/>
    <property type="match status" value="1"/>
</dbReference>
<dbReference type="Proteomes" id="UP001623330">
    <property type="component" value="Unassembled WGS sequence"/>
</dbReference>
<dbReference type="EC" id="2.7.11.1" evidence="1"/>
<dbReference type="InterPro" id="IPR045269">
    <property type="entry name" value="Atg1-like"/>
</dbReference>
<keyword evidence="5 11" id="KW-0547">Nucleotide-binding</keyword>
<keyword evidence="7 11" id="KW-0067">ATP-binding</keyword>
<dbReference type="SMART" id="SM00220">
    <property type="entry name" value="S_TKc"/>
    <property type="match status" value="1"/>
</dbReference>
<reference evidence="14 15" key="1">
    <citation type="submission" date="2024-05" db="EMBL/GenBank/DDBJ databases">
        <title>Long read based assembly of the Candida bracarensis genome reveals expanded adhesin content.</title>
        <authorList>
            <person name="Marcet-Houben M."/>
            <person name="Ksiezopolska E."/>
            <person name="Gabaldon T."/>
        </authorList>
    </citation>
    <scope>NUCLEOTIDE SEQUENCE [LARGE SCALE GENOMIC DNA]</scope>
    <source>
        <strain evidence="14 15">CBM6</strain>
    </source>
</reference>
<evidence type="ECO:0000256" key="2">
    <source>
        <dbReference type="ARBA" id="ARBA00018572"/>
    </source>
</evidence>
<feature type="region of interest" description="Disordered" evidence="12">
    <location>
        <begin position="438"/>
        <end position="462"/>
    </location>
</feature>
<dbReference type="SUPFAM" id="SSF56112">
    <property type="entry name" value="Protein kinase-like (PK-like)"/>
    <property type="match status" value="1"/>
</dbReference>
<dbReference type="PROSITE" id="PS00107">
    <property type="entry name" value="PROTEIN_KINASE_ATP"/>
    <property type="match status" value="1"/>
</dbReference>
<keyword evidence="9" id="KW-0072">Autophagy</keyword>
<evidence type="ECO:0000256" key="1">
    <source>
        <dbReference type="ARBA" id="ARBA00012513"/>
    </source>
</evidence>
<dbReference type="InterPro" id="IPR011009">
    <property type="entry name" value="Kinase-like_dom_sf"/>
</dbReference>
<dbReference type="InterPro" id="IPR008271">
    <property type="entry name" value="Ser/Thr_kinase_AS"/>
</dbReference>
<dbReference type="PANTHER" id="PTHR24348">
    <property type="entry name" value="SERINE/THREONINE-PROTEIN KINASE UNC-51-RELATED"/>
    <property type="match status" value="1"/>
</dbReference>
<evidence type="ECO:0000256" key="3">
    <source>
        <dbReference type="ARBA" id="ARBA00019599"/>
    </source>
</evidence>
<keyword evidence="8" id="KW-0813">Transport</keyword>
<evidence type="ECO:0000256" key="10">
    <source>
        <dbReference type="ARBA" id="ARBA00030237"/>
    </source>
</evidence>
<dbReference type="Pfam" id="PF12063">
    <property type="entry name" value="ATG1-like_MIT1"/>
    <property type="match status" value="1"/>
</dbReference>
<gene>
    <name evidence="14" type="ORF">RNJ44_02781</name>
</gene>
<dbReference type="InterPro" id="IPR000719">
    <property type="entry name" value="Prot_kinase_dom"/>
</dbReference>
<dbReference type="Pfam" id="PF00069">
    <property type="entry name" value="Pkinase"/>
    <property type="match status" value="1"/>
</dbReference>
<evidence type="ECO:0000256" key="6">
    <source>
        <dbReference type="ARBA" id="ARBA00022777"/>
    </source>
</evidence>
<evidence type="ECO:0000256" key="4">
    <source>
        <dbReference type="ARBA" id="ARBA00022679"/>
    </source>
</evidence>
<dbReference type="PROSITE" id="PS00108">
    <property type="entry name" value="PROTEIN_KINASE_ST"/>
    <property type="match status" value="1"/>
</dbReference>
<dbReference type="Gene3D" id="1.10.510.10">
    <property type="entry name" value="Transferase(Phosphotransferase) domain 1"/>
    <property type="match status" value="1"/>
</dbReference>
<keyword evidence="15" id="KW-1185">Reference proteome</keyword>
<protein>
    <recommendedName>
        <fullName evidence="2">Serine/threonine-protein kinase ATG1</fullName>
        <ecNumber evidence="1">2.7.11.1</ecNumber>
    </recommendedName>
    <alternativeName>
        <fullName evidence="10">Autophagy-related protein 1</fullName>
    </alternativeName>
    <alternativeName>
        <fullName evidence="3">Serine/threonine-protein kinase atg1</fullName>
    </alternativeName>
</protein>
<dbReference type="InterPro" id="IPR048941">
    <property type="entry name" value="ATG1-like_MIT2"/>
</dbReference>
<evidence type="ECO:0000256" key="5">
    <source>
        <dbReference type="ARBA" id="ARBA00022741"/>
    </source>
</evidence>
<dbReference type="InterPro" id="IPR017441">
    <property type="entry name" value="Protein_kinase_ATP_BS"/>
</dbReference>
<evidence type="ECO:0000256" key="11">
    <source>
        <dbReference type="PROSITE-ProRule" id="PRU10141"/>
    </source>
</evidence>
<dbReference type="PANTHER" id="PTHR24348:SF22">
    <property type="entry name" value="NON-SPECIFIC SERINE_THREONINE PROTEIN KINASE"/>
    <property type="match status" value="1"/>
</dbReference>
<dbReference type="InterPro" id="IPR022708">
    <property type="entry name" value="Atg1-like_tMIT"/>
</dbReference>
<feature type="region of interest" description="Disordered" evidence="12">
    <location>
        <begin position="351"/>
        <end position="383"/>
    </location>
</feature>
<organism evidence="14 15">
    <name type="scientific">Nakaseomyces bracarensis</name>
    <dbReference type="NCBI Taxonomy" id="273131"/>
    <lineage>
        <taxon>Eukaryota</taxon>
        <taxon>Fungi</taxon>
        <taxon>Dikarya</taxon>
        <taxon>Ascomycota</taxon>
        <taxon>Saccharomycotina</taxon>
        <taxon>Saccharomycetes</taxon>
        <taxon>Saccharomycetales</taxon>
        <taxon>Saccharomycetaceae</taxon>
        <taxon>Nakaseomyces</taxon>
    </lineage>
</organism>
<feature type="compositionally biased region" description="Polar residues" evidence="12">
    <location>
        <begin position="715"/>
        <end position="724"/>
    </location>
</feature>
<dbReference type="Pfam" id="PF21127">
    <property type="entry name" value="ATG1-like_MIT2"/>
    <property type="match status" value="1"/>
</dbReference>
<evidence type="ECO:0000256" key="9">
    <source>
        <dbReference type="ARBA" id="ARBA00023006"/>
    </source>
</evidence>
<feature type="region of interest" description="Disordered" evidence="12">
    <location>
        <begin position="703"/>
        <end position="747"/>
    </location>
</feature>
<dbReference type="CDD" id="cd14009">
    <property type="entry name" value="STKc_ATG1_ULK_like"/>
    <property type="match status" value="1"/>
</dbReference>